<dbReference type="AlphaFoldDB" id="A0A6M8T059"/>
<gene>
    <name evidence="1" type="ORF">N5925_01790</name>
</gene>
<accession>A0A6M8T059</accession>
<name>A0A6M8T059_GLAPU</name>
<comment type="caution">
    <text evidence="1">The sequence shown here is derived from an EMBL/GenBank/DDBJ whole genome shotgun (WGS) entry which is preliminary data.</text>
</comment>
<protein>
    <submittedName>
        <fullName evidence="1">Uncharacterized protein</fullName>
    </submittedName>
</protein>
<evidence type="ECO:0000313" key="1">
    <source>
        <dbReference type="EMBL" id="MDD2167355.1"/>
    </source>
</evidence>
<reference evidence="1" key="1">
    <citation type="submission" date="2022-09" db="EMBL/GenBank/DDBJ databases">
        <title>Molecular characterization of Glaesserella parasuis strains circulating in commercial swine farms using whole-genome sequencing.</title>
        <authorList>
            <person name="Mugabi R."/>
            <person name="Clavijo M."/>
            <person name="Li G."/>
        </authorList>
    </citation>
    <scope>NUCLEOTIDE SEQUENCE</scope>
    <source>
        <strain evidence="1">0435-53</strain>
    </source>
</reference>
<dbReference type="Proteomes" id="UP001148834">
    <property type="component" value="Unassembled WGS sequence"/>
</dbReference>
<dbReference type="RefSeq" id="WP_042905847.1">
    <property type="nucleotide sequence ID" value="NZ_CP054198.1"/>
</dbReference>
<sequence>MDFKENCSSAFGQGLKEEVLDISDELVLNLVNQVSSLLGGKNNRVYHGSFIEKSNMIKNFPFEFDKTYSLDKSSTGPTPISNEAFIFSPKV</sequence>
<evidence type="ECO:0000313" key="2">
    <source>
        <dbReference type="Proteomes" id="UP001148834"/>
    </source>
</evidence>
<proteinExistence type="predicted"/>
<dbReference type="EMBL" id="JAODIR010000005">
    <property type="protein sequence ID" value="MDD2167355.1"/>
    <property type="molecule type" value="Genomic_DNA"/>
</dbReference>
<organism evidence="1 2">
    <name type="scientific">Glaesserella parasuis</name>
    <name type="common">Haemophilus parasuis</name>
    <dbReference type="NCBI Taxonomy" id="738"/>
    <lineage>
        <taxon>Bacteria</taxon>
        <taxon>Pseudomonadati</taxon>
        <taxon>Pseudomonadota</taxon>
        <taxon>Gammaproteobacteria</taxon>
        <taxon>Pasteurellales</taxon>
        <taxon>Pasteurellaceae</taxon>
        <taxon>Glaesserella</taxon>
    </lineage>
</organism>